<dbReference type="CDD" id="cd16443">
    <property type="entry name" value="LplA"/>
    <property type="match status" value="1"/>
</dbReference>
<feature type="domain" description="BPL/LPL catalytic" evidence="2">
    <location>
        <begin position="26"/>
        <end position="209"/>
    </location>
</feature>
<dbReference type="InterPro" id="IPR004143">
    <property type="entry name" value="BPL_LPL_catalytic"/>
</dbReference>
<dbReference type="Gene3D" id="3.30.930.10">
    <property type="entry name" value="Bira Bifunctional Protein, Domain 2"/>
    <property type="match status" value="1"/>
</dbReference>
<name>A0ABS5PJC0_9FIRM</name>
<evidence type="ECO:0000313" key="4">
    <source>
        <dbReference type="Proteomes" id="UP000746471"/>
    </source>
</evidence>
<dbReference type="SUPFAM" id="SSF55681">
    <property type="entry name" value="Class II aaRS and biotin synthetases"/>
    <property type="match status" value="1"/>
</dbReference>
<reference evidence="3 4" key="1">
    <citation type="submission" date="2021-05" db="EMBL/GenBank/DDBJ databases">
        <title>Fusibacter ferrireducens sp. nov., an anaerobic, sulfur- and Fe-reducing bacterium isolated from the mangrove sediment.</title>
        <authorList>
            <person name="Qiu D."/>
        </authorList>
    </citation>
    <scope>NUCLEOTIDE SEQUENCE [LARGE SCALE GENOMIC DNA]</scope>
    <source>
        <strain evidence="3 4">DSM 12116</strain>
    </source>
</reference>
<dbReference type="PANTHER" id="PTHR12561">
    <property type="entry name" value="LIPOATE-PROTEIN LIGASE"/>
    <property type="match status" value="1"/>
</dbReference>
<dbReference type="PANTHER" id="PTHR12561:SF3">
    <property type="entry name" value="LIPOYLTRANSFERASE 1, MITOCHONDRIAL"/>
    <property type="match status" value="1"/>
</dbReference>
<dbReference type="Proteomes" id="UP000746471">
    <property type="component" value="Unassembled WGS sequence"/>
</dbReference>
<protein>
    <submittedName>
        <fullName evidence="3">Lipoate--protein ligase</fullName>
        <ecNumber evidence="3">6.3.1.20</ecNumber>
    </submittedName>
</protein>
<dbReference type="RefSeq" id="WP_213234853.1">
    <property type="nucleotide sequence ID" value="NZ_JAHBCL010000001.1"/>
</dbReference>
<dbReference type="InterPro" id="IPR045864">
    <property type="entry name" value="aa-tRNA-synth_II/BPL/LPL"/>
</dbReference>
<evidence type="ECO:0000313" key="3">
    <source>
        <dbReference type="EMBL" id="MBS7525063.1"/>
    </source>
</evidence>
<dbReference type="InterPro" id="IPR004562">
    <property type="entry name" value="LipoylTrfase_LipoateP_Ligase"/>
</dbReference>
<keyword evidence="3" id="KW-0436">Ligase</keyword>
<gene>
    <name evidence="3" type="ORF">KHM83_00080</name>
</gene>
<keyword evidence="4" id="KW-1185">Reference proteome</keyword>
<comment type="caution">
    <text evidence="3">The sequence shown here is derived from an EMBL/GenBank/DDBJ whole genome shotgun (WGS) entry which is preliminary data.</text>
</comment>
<accession>A0ABS5PJC0</accession>
<dbReference type="EC" id="6.3.1.20" evidence="3"/>
<organism evidence="3 4">
    <name type="scientific">Fusibacter paucivorans</name>
    <dbReference type="NCBI Taxonomy" id="76009"/>
    <lineage>
        <taxon>Bacteria</taxon>
        <taxon>Bacillati</taxon>
        <taxon>Bacillota</taxon>
        <taxon>Clostridia</taxon>
        <taxon>Eubacteriales</taxon>
        <taxon>Eubacteriales Family XII. Incertae Sedis</taxon>
        <taxon>Fusibacter</taxon>
    </lineage>
</organism>
<dbReference type="NCBIfam" id="TIGR00545">
    <property type="entry name" value="lipoyltrans"/>
    <property type="match status" value="1"/>
</dbReference>
<sequence length="285" mass="32076">MTLYVSTLHNPIQNFALEEALFFGLPPNESILLLWINAPSVVIGRNQNPWREVHLENMLADGIPLIRRLSGGGAVYHDLGNLNFTFIESARDYRLDSHYELIIEAIRSLGITLVRNERDDMIFNGRKVSGNAFFIRGNRKLHHGTMLVDTDEAAIWRYLNPMAHPIEARGIPSKRSAVTKLSAVSETITIQRVMKAIQETYLRMYPRAATIIGTPMSILPTSLHVDYQKVIQKLTSWDWAYGETPNFTYYFDASSYALIEGGVVTKIFGNTAKPPLPGVRVEGGQ</sequence>
<dbReference type="Pfam" id="PF21948">
    <property type="entry name" value="LplA-B_cat"/>
    <property type="match status" value="1"/>
</dbReference>
<evidence type="ECO:0000259" key="2">
    <source>
        <dbReference type="PROSITE" id="PS51733"/>
    </source>
</evidence>
<proteinExistence type="predicted"/>
<evidence type="ECO:0000256" key="1">
    <source>
        <dbReference type="ARBA" id="ARBA00005085"/>
    </source>
</evidence>
<dbReference type="GO" id="GO:0016979">
    <property type="term" value="F:lipoate-protein ligase activity"/>
    <property type="evidence" value="ECO:0007669"/>
    <property type="project" value="UniProtKB-EC"/>
</dbReference>
<dbReference type="EMBL" id="JAHBCL010000001">
    <property type="protein sequence ID" value="MBS7525063.1"/>
    <property type="molecule type" value="Genomic_DNA"/>
</dbReference>
<dbReference type="PROSITE" id="PS51733">
    <property type="entry name" value="BPL_LPL_CATALYTIC"/>
    <property type="match status" value="1"/>
</dbReference>
<comment type="pathway">
    <text evidence="1">Protein modification; protein lipoylation via exogenous pathway; protein N(6)-(lipoyl)lysine from lipoate: step 2/2.</text>
</comment>